<reference evidence="2" key="1">
    <citation type="journal article" date="2005" name="BMC Biol.">
        <title>The sequence of rice chromosomes 11 and 12, rich in disease resistance genes and recent gene duplications.</title>
        <authorList>
            <consortium name="The rice chromosomes 11 and 12 sequencing consortia"/>
        </authorList>
    </citation>
    <scope>NUCLEOTIDE SEQUENCE [LARGE SCALE GENOMIC DNA]</scope>
</reference>
<evidence type="ECO:0000313" key="2">
    <source>
        <dbReference type="EMBL" id="ABA98322.1"/>
    </source>
</evidence>
<accession>Q2QS56</accession>
<feature type="chain" id="PRO_5004214395" description="Secreted protein" evidence="1">
    <location>
        <begin position="17"/>
        <end position="84"/>
    </location>
</feature>
<evidence type="ECO:0008006" key="3">
    <source>
        <dbReference type="Google" id="ProtNLM"/>
    </source>
</evidence>
<reference evidence="2" key="2">
    <citation type="submission" date="2005-04" db="EMBL/GenBank/DDBJ databases">
        <authorList>
            <person name="Buell C.R."/>
            <person name="Wing R.A."/>
            <person name="McCombie W.A."/>
            <person name="Ouyang S."/>
        </authorList>
    </citation>
    <scope>NUCLEOTIDE SEQUENCE</scope>
</reference>
<gene>
    <name evidence="2" type="ordered locus">LOC_Os12g25270</name>
</gene>
<name>Q2QS56_ORYSJ</name>
<keyword evidence="1" id="KW-0732">Signal</keyword>
<proteinExistence type="predicted"/>
<sequence length="84" mass="9525">MAIRILFSIAHVIAWTCNIEYIEFSIAYVSEDFIKIMYIASGFGKSPVHHDNIDVAKTVCTFIMQIDSYTSTPCSKLYRCHTGP</sequence>
<dbReference type="AlphaFoldDB" id="Q2QS56"/>
<reference evidence="2" key="3">
    <citation type="submission" date="2006-01" db="EMBL/GenBank/DDBJ databases">
        <authorList>
            <person name="Buell R."/>
        </authorList>
    </citation>
    <scope>NUCLEOTIDE SEQUENCE</scope>
</reference>
<feature type="signal peptide" evidence="1">
    <location>
        <begin position="1"/>
        <end position="16"/>
    </location>
</feature>
<evidence type="ECO:0000256" key="1">
    <source>
        <dbReference type="SAM" id="SignalP"/>
    </source>
</evidence>
<dbReference type="EMBL" id="DP000011">
    <property type="protein sequence ID" value="ABA98322.1"/>
    <property type="molecule type" value="Genomic_DNA"/>
</dbReference>
<organism evidence="2">
    <name type="scientific">Oryza sativa subsp. japonica</name>
    <name type="common">Rice</name>
    <dbReference type="NCBI Taxonomy" id="39947"/>
    <lineage>
        <taxon>Eukaryota</taxon>
        <taxon>Viridiplantae</taxon>
        <taxon>Streptophyta</taxon>
        <taxon>Embryophyta</taxon>
        <taxon>Tracheophyta</taxon>
        <taxon>Spermatophyta</taxon>
        <taxon>Magnoliopsida</taxon>
        <taxon>Liliopsida</taxon>
        <taxon>Poales</taxon>
        <taxon>Poaceae</taxon>
        <taxon>BOP clade</taxon>
        <taxon>Oryzoideae</taxon>
        <taxon>Oryzeae</taxon>
        <taxon>Oryzinae</taxon>
        <taxon>Oryza</taxon>
        <taxon>Oryza sativa</taxon>
    </lineage>
</organism>
<protein>
    <recommendedName>
        <fullName evidence="3">Secreted protein</fullName>
    </recommendedName>
</protein>